<dbReference type="SUPFAM" id="SSF48452">
    <property type="entry name" value="TPR-like"/>
    <property type="match status" value="1"/>
</dbReference>
<dbReference type="AlphaFoldDB" id="A0A0C1Q7K7"/>
<accession>A0A0C1Q7K7</accession>
<feature type="chain" id="PRO_5002136707" evidence="1">
    <location>
        <begin position="26"/>
        <end position="447"/>
    </location>
</feature>
<dbReference type="Gene3D" id="1.25.40.10">
    <property type="entry name" value="Tetratricopeptide repeat domain"/>
    <property type="match status" value="1"/>
</dbReference>
<name>A0A0C1Q7K7_9GAMM</name>
<comment type="caution">
    <text evidence="2">The sequence shown here is derived from an EMBL/GenBank/DDBJ whole genome shotgun (WGS) entry which is preliminary data.</text>
</comment>
<dbReference type="InterPro" id="IPR011990">
    <property type="entry name" value="TPR-like_helical_dom_sf"/>
</dbReference>
<evidence type="ECO:0000256" key="1">
    <source>
        <dbReference type="SAM" id="SignalP"/>
    </source>
</evidence>
<organism evidence="2 3">
    <name type="scientific">Pseudoalteromonas luteoviolacea</name>
    <dbReference type="NCBI Taxonomy" id="43657"/>
    <lineage>
        <taxon>Bacteria</taxon>
        <taxon>Pseudomonadati</taxon>
        <taxon>Pseudomonadota</taxon>
        <taxon>Gammaproteobacteria</taxon>
        <taxon>Alteromonadales</taxon>
        <taxon>Pseudoalteromonadaceae</taxon>
        <taxon>Pseudoalteromonas</taxon>
    </lineage>
</organism>
<dbReference type="Proteomes" id="UP000031327">
    <property type="component" value="Unassembled WGS sequence"/>
</dbReference>
<dbReference type="EMBL" id="JWIC01000006">
    <property type="protein sequence ID" value="KID56681.1"/>
    <property type="molecule type" value="Genomic_DNA"/>
</dbReference>
<protein>
    <submittedName>
        <fullName evidence="2">Uncharacterized protein</fullName>
    </submittedName>
</protein>
<feature type="signal peptide" evidence="1">
    <location>
        <begin position="1"/>
        <end position="25"/>
    </location>
</feature>
<gene>
    <name evidence="2" type="ORF">JF50_12220</name>
</gene>
<dbReference type="OrthoDB" id="5614121at2"/>
<evidence type="ECO:0000313" key="3">
    <source>
        <dbReference type="Proteomes" id="UP000031327"/>
    </source>
</evidence>
<proteinExistence type="predicted"/>
<reference evidence="2 3" key="1">
    <citation type="submission" date="2014-12" db="EMBL/GenBank/DDBJ databases">
        <title>Draft Genome Sequence of Pseudoalteromonas luteoviolacea HI1.</title>
        <authorList>
            <person name="Asahina A.Y."/>
            <person name="Hadfield M.G."/>
        </authorList>
    </citation>
    <scope>NUCLEOTIDE SEQUENCE [LARGE SCALE GENOMIC DNA]</scope>
    <source>
        <strain evidence="2 3">HI1</strain>
    </source>
</reference>
<dbReference type="RefSeq" id="WP_039609749.1">
    <property type="nucleotide sequence ID" value="NZ_JWIC01000006.1"/>
</dbReference>
<keyword evidence="1" id="KW-0732">Signal</keyword>
<evidence type="ECO:0000313" key="2">
    <source>
        <dbReference type="EMBL" id="KID56681.1"/>
    </source>
</evidence>
<dbReference type="Pfam" id="PF12895">
    <property type="entry name" value="ANAPC3"/>
    <property type="match status" value="1"/>
</dbReference>
<sequence length="447" mass="51365">MSLVLRCAQYVFITLASLVSSICLALDSSSQSDESLKKILNEINAHLIQKNYRSAYQKAEAEIDEWAGEPNFDFLYAQAALEHAKYDEAIFALERVLVSWPEHIPSHYLLGLTYAKQKNYSQASGVFSNLLNAQLSPAMRERISRALDAVERNTQKLEQSFSHAISLALGHDSNVNSGALDDRIVIGGLPLTLGQSSLKTSDNFMRFKYRFRGSWQQTQYQGWKLDVNFSDQRHKDADQYDRYQGSIRFGYEHKKESLTLSTGGQFGVLTLDDNTYQQDIGLYGSVQYNITPQYFTALSSFVFSQNNVQDRNLDSRIYTIQGSAGYSSALWLLRMDMGYTWQPARYEEGEHYGRDYNFISGSVSHKTGEKGLLSFKAQYRDIEHRADHPLFLSTRNEELVILNLNWRYKWSQALSIDLSASYYDKHSSITLYSYDRTEWFTGVRYEF</sequence>